<sequence length="396" mass="42977">MQTQLNFGATMPVQNPTESFWQSAPDPLISNYQSADLPARADVVIIGSGLTGAFIAHRLLSSASPNKPKTVVILEARRAASGATGRNGKSSHPRCPRYERRHSDREKTRTLTSTNQCPGGHIKLDCYRGFASYSLVHGQQVAKAQCAFEAANYRETVAFIHENNLGNQVDLVEYRAADVFMSEKSWQSGLASYRGFQEAGGDVSEISLLDRAEAEGQLRVRSCYGAITFPAASLWPYKLAVAVLRKSIDLGLQLQTNTPVTGISADGDSGAWKVSTGRGDVIASKAVHATNEYSPHLLPELQGRIIPLKGHVAAIVPPPAYQEQPLSTSFAFVDDEDYDYLIQRPGPQKYLIWGGGEIAHPDGLTGGFGDCDDATNVAEVQAYIKKAPAKHFKGWE</sequence>
<comment type="caution">
    <text evidence="3">The sequence shown here is derived from an EMBL/GenBank/DDBJ whole genome shotgun (WGS) entry which is preliminary data.</text>
</comment>
<dbReference type="GeneID" id="92040771"/>
<evidence type="ECO:0000313" key="4">
    <source>
        <dbReference type="Proteomes" id="UP001433268"/>
    </source>
</evidence>
<dbReference type="SUPFAM" id="SSF51905">
    <property type="entry name" value="FAD/NAD(P)-binding domain"/>
    <property type="match status" value="1"/>
</dbReference>
<evidence type="ECO:0000259" key="2">
    <source>
        <dbReference type="Pfam" id="PF01266"/>
    </source>
</evidence>
<dbReference type="InterPro" id="IPR006076">
    <property type="entry name" value="FAD-dep_OxRdtase"/>
</dbReference>
<dbReference type="Gene3D" id="3.50.50.60">
    <property type="entry name" value="FAD/NAD(P)-binding domain"/>
    <property type="match status" value="2"/>
</dbReference>
<dbReference type="Proteomes" id="UP001433268">
    <property type="component" value="Unassembled WGS sequence"/>
</dbReference>
<dbReference type="EMBL" id="JAQQWN010000004">
    <property type="protein sequence ID" value="KAK8088435.1"/>
    <property type="molecule type" value="Genomic_DNA"/>
</dbReference>
<dbReference type="InterPro" id="IPR036188">
    <property type="entry name" value="FAD/NAD-bd_sf"/>
</dbReference>
<feature type="region of interest" description="Disordered" evidence="1">
    <location>
        <begin position="78"/>
        <end position="114"/>
    </location>
</feature>
<dbReference type="PANTHER" id="PTHR13847">
    <property type="entry name" value="SARCOSINE DEHYDROGENASE-RELATED"/>
    <property type="match status" value="1"/>
</dbReference>
<dbReference type="Gene3D" id="3.30.9.10">
    <property type="entry name" value="D-Amino Acid Oxidase, subunit A, domain 2"/>
    <property type="match status" value="1"/>
</dbReference>
<dbReference type="RefSeq" id="XP_066671329.1">
    <property type="nucleotide sequence ID" value="XM_066807711.1"/>
</dbReference>
<reference evidence="3 4" key="1">
    <citation type="submission" date="2023-01" db="EMBL/GenBank/DDBJ databases">
        <title>Analysis of 21 Apiospora genomes using comparative genomics revels a genus with tremendous synthesis potential of carbohydrate active enzymes and secondary metabolites.</title>
        <authorList>
            <person name="Sorensen T."/>
        </authorList>
    </citation>
    <scope>NUCLEOTIDE SEQUENCE [LARGE SCALE GENOMIC DNA]</scope>
    <source>
        <strain evidence="3 4">CBS 114990</strain>
    </source>
</reference>
<proteinExistence type="predicted"/>
<organism evidence="3 4">
    <name type="scientific">Apiospora hydei</name>
    <dbReference type="NCBI Taxonomy" id="1337664"/>
    <lineage>
        <taxon>Eukaryota</taxon>
        <taxon>Fungi</taxon>
        <taxon>Dikarya</taxon>
        <taxon>Ascomycota</taxon>
        <taxon>Pezizomycotina</taxon>
        <taxon>Sordariomycetes</taxon>
        <taxon>Xylariomycetidae</taxon>
        <taxon>Amphisphaeriales</taxon>
        <taxon>Apiosporaceae</taxon>
        <taxon>Apiospora</taxon>
    </lineage>
</organism>
<gene>
    <name evidence="3" type="ORF">PG997_003396</name>
</gene>
<accession>A0ABR1WZ69</accession>
<feature type="domain" description="FAD dependent oxidoreductase" evidence="2">
    <location>
        <begin position="42"/>
        <end position="385"/>
    </location>
</feature>
<protein>
    <recommendedName>
        <fullName evidence="2">FAD dependent oxidoreductase domain-containing protein</fullName>
    </recommendedName>
</protein>
<feature type="compositionally biased region" description="Basic and acidic residues" evidence="1">
    <location>
        <begin position="96"/>
        <end position="109"/>
    </location>
</feature>
<name>A0ABR1WZ69_9PEZI</name>
<dbReference type="PANTHER" id="PTHR13847:SF260">
    <property type="entry name" value="FAD DEPENDENT OXIDOREDUCTASE DOMAIN-CONTAINING PROTEIN"/>
    <property type="match status" value="1"/>
</dbReference>
<keyword evidence="4" id="KW-1185">Reference proteome</keyword>
<evidence type="ECO:0000256" key="1">
    <source>
        <dbReference type="SAM" id="MobiDB-lite"/>
    </source>
</evidence>
<dbReference type="Pfam" id="PF01266">
    <property type="entry name" value="DAO"/>
    <property type="match status" value="1"/>
</dbReference>
<evidence type="ECO:0000313" key="3">
    <source>
        <dbReference type="EMBL" id="KAK8088435.1"/>
    </source>
</evidence>